<dbReference type="AlphaFoldDB" id="A0A849BS97"/>
<comment type="caution">
    <text evidence="7">The sequence shown here is derived from an EMBL/GenBank/DDBJ whole genome shotgun (WGS) entry which is preliminary data.</text>
</comment>
<protein>
    <submittedName>
        <fullName evidence="7">Cobalt ECF transporter T component CbiQ</fullName>
    </submittedName>
</protein>
<accession>A0A849BS97</accession>
<dbReference type="CDD" id="cd16914">
    <property type="entry name" value="EcfT"/>
    <property type="match status" value="1"/>
</dbReference>
<dbReference type="PANTHER" id="PTHR34857">
    <property type="entry name" value="SLL0384 PROTEIN"/>
    <property type="match status" value="1"/>
</dbReference>
<evidence type="ECO:0000256" key="5">
    <source>
        <dbReference type="ARBA" id="ARBA00023136"/>
    </source>
</evidence>
<dbReference type="Proteomes" id="UP000555552">
    <property type="component" value="Unassembled WGS sequence"/>
</dbReference>
<evidence type="ECO:0000256" key="4">
    <source>
        <dbReference type="ARBA" id="ARBA00022989"/>
    </source>
</evidence>
<dbReference type="InterPro" id="IPR051611">
    <property type="entry name" value="ECF_transporter_component"/>
</dbReference>
<sequence length="253" mass="25664">MRSSSPTEPGRAATSPVHRLPAQTKVVALTALAAAVVAVPTGAWWALAACAVLVLGVVAAARLPAGRVTRRMLVELPVVVFCLLLPVVATGPRVEVLGLSLSRAGLEGGATLLAKATLGVLAAVVLASTTPARDLLGGLERLRLPRSMVLVLAFAVRYSVVLVGEARRLQTAVVLRGGGRRLRHLPAVAGAAGALFVRGYERGERVQRAMLLRGWSGAVPGLGGGPASAAQWAVACAVPAAAAVVAVTARVAG</sequence>
<evidence type="ECO:0000256" key="6">
    <source>
        <dbReference type="SAM" id="Phobius"/>
    </source>
</evidence>
<dbReference type="GO" id="GO:0043190">
    <property type="term" value="C:ATP-binding cassette (ABC) transporter complex"/>
    <property type="evidence" value="ECO:0007669"/>
    <property type="project" value="InterPro"/>
</dbReference>
<dbReference type="GO" id="GO:0006824">
    <property type="term" value="P:cobalt ion transport"/>
    <property type="evidence" value="ECO:0007669"/>
    <property type="project" value="InterPro"/>
</dbReference>
<evidence type="ECO:0000256" key="2">
    <source>
        <dbReference type="ARBA" id="ARBA00022475"/>
    </source>
</evidence>
<keyword evidence="2" id="KW-1003">Cell membrane</keyword>
<keyword evidence="3 6" id="KW-0812">Transmembrane</keyword>
<keyword evidence="8" id="KW-1185">Reference proteome</keyword>
<dbReference type="NCBIfam" id="TIGR02454">
    <property type="entry name" value="ECF_T_CbiQ"/>
    <property type="match status" value="1"/>
</dbReference>
<dbReference type="InterPro" id="IPR003339">
    <property type="entry name" value="ABC/ECF_trnsptr_transmembrane"/>
</dbReference>
<name>A0A849BS97_9ACTN</name>
<dbReference type="EMBL" id="JABEMA010000039">
    <property type="protein sequence ID" value="NNH22406.1"/>
    <property type="molecule type" value="Genomic_DNA"/>
</dbReference>
<feature type="transmembrane region" description="Helical" evidence="6">
    <location>
        <begin position="44"/>
        <end position="61"/>
    </location>
</feature>
<evidence type="ECO:0000256" key="3">
    <source>
        <dbReference type="ARBA" id="ARBA00022692"/>
    </source>
</evidence>
<gene>
    <name evidence="7" type="primary">cbiQ</name>
    <name evidence="7" type="ORF">HLB09_04740</name>
</gene>
<dbReference type="PANTHER" id="PTHR34857:SF2">
    <property type="entry name" value="SLL0384 PROTEIN"/>
    <property type="match status" value="1"/>
</dbReference>
<dbReference type="Pfam" id="PF02361">
    <property type="entry name" value="CbiQ"/>
    <property type="match status" value="1"/>
</dbReference>
<keyword evidence="4 6" id="KW-1133">Transmembrane helix</keyword>
<organism evidence="7 8">
    <name type="scientific">Pseudokineococcus marinus</name>
    <dbReference type="NCBI Taxonomy" id="351215"/>
    <lineage>
        <taxon>Bacteria</taxon>
        <taxon>Bacillati</taxon>
        <taxon>Actinomycetota</taxon>
        <taxon>Actinomycetes</taxon>
        <taxon>Kineosporiales</taxon>
        <taxon>Kineosporiaceae</taxon>
        <taxon>Pseudokineococcus</taxon>
    </lineage>
</organism>
<reference evidence="7 8" key="1">
    <citation type="submission" date="2020-05" db="EMBL/GenBank/DDBJ databases">
        <title>MicrobeNet Type strains.</title>
        <authorList>
            <person name="Nicholson A.C."/>
        </authorList>
    </citation>
    <scope>NUCLEOTIDE SEQUENCE [LARGE SCALE GENOMIC DNA]</scope>
    <source>
        <strain evidence="7 8">JCM 14547</strain>
    </source>
</reference>
<evidence type="ECO:0000256" key="1">
    <source>
        <dbReference type="ARBA" id="ARBA00004651"/>
    </source>
</evidence>
<dbReference type="InterPro" id="IPR012809">
    <property type="entry name" value="ECF_CbiQ"/>
</dbReference>
<feature type="transmembrane region" description="Helical" evidence="6">
    <location>
        <begin position="73"/>
        <end position="92"/>
    </location>
</feature>
<comment type="subcellular location">
    <subcellularLocation>
        <location evidence="1">Cell membrane</location>
        <topology evidence="1">Multi-pass membrane protein</topology>
    </subcellularLocation>
</comment>
<evidence type="ECO:0000313" key="8">
    <source>
        <dbReference type="Proteomes" id="UP000555552"/>
    </source>
</evidence>
<proteinExistence type="predicted"/>
<evidence type="ECO:0000313" key="7">
    <source>
        <dbReference type="EMBL" id="NNH22406.1"/>
    </source>
</evidence>
<keyword evidence="5 6" id="KW-0472">Membrane</keyword>
<feature type="transmembrane region" description="Helical" evidence="6">
    <location>
        <begin position="112"/>
        <end position="132"/>
    </location>
</feature>